<name>A0A1M5KND1_9BRAD</name>
<dbReference type="EMBL" id="LT670818">
    <property type="protein sequence ID" value="SHG54322.1"/>
    <property type="molecule type" value="Genomic_DNA"/>
</dbReference>
<accession>A0A1M5KND1</accession>
<sequence>MSEVERLRDQVEKCRQLALVSKLVPYGADQTVYLVVNSFSASGTVYRETEVERTDFETIIADCLTGQFNDPVRVIAFNTLEHWSDDVSEAIAIEIQTLCDIEGVSVPEHVSDFVDRHIDPVRQLTLRLA</sequence>
<protein>
    <submittedName>
        <fullName evidence="1">Uncharacterized protein</fullName>
    </submittedName>
</protein>
<dbReference type="RefSeq" id="WP_244567899.1">
    <property type="nucleotide sequence ID" value="NZ_LT670818.1"/>
</dbReference>
<gene>
    <name evidence="1" type="ORF">SAMN05444169_2970</name>
</gene>
<dbReference type="Proteomes" id="UP000190675">
    <property type="component" value="Chromosome I"/>
</dbReference>
<evidence type="ECO:0000313" key="2">
    <source>
        <dbReference type="Proteomes" id="UP000190675"/>
    </source>
</evidence>
<proteinExistence type="predicted"/>
<organism evidence="1 2">
    <name type="scientific">Bradyrhizobium erythrophlei</name>
    <dbReference type="NCBI Taxonomy" id="1437360"/>
    <lineage>
        <taxon>Bacteria</taxon>
        <taxon>Pseudomonadati</taxon>
        <taxon>Pseudomonadota</taxon>
        <taxon>Alphaproteobacteria</taxon>
        <taxon>Hyphomicrobiales</taxon>
        <taxon>Nitrobacteraceae</taxon>
        <taxon>Bradyrhizobium</taxon>
    </lineage>
</organism>
<evidence type="ECO:0000313" key="1">
    <source>
        <dbReference type="EMBL" id="SHG54322.1"/>
    </source>
</evidence>
<reference evidence="1 2" key="1">
    <citation type="submission" date="2016-11" db="EMBL/GenBank/DDBJ databases">
        <authorList>
            <person name="Jaros S."/>
            <person name="Januszkiewicz K."/>
            <person name="Wedrychowicz H."/>
        </authorList>
    </citation>
    <scope>NUCLEOTIDE SEQUENCE [LARGE SCALE GENOMIC DNA]</scope>
    <source>
        <strain evidence="1 2">GAS242</strain>
    </source>
</reference>
<dbReference type="AlphaFoldDB" id="A0A1M5KND1"/>